<dbReference type="Gene3D" id="3.20.20.80">
    <property type="entry name" value="Glycosidases"/>
    <property type="match status" value="1"/>
</dbReference>
<dbReference type="PANTHER" id="PTHR34142:SF1">
    <property type="entry name" value="GLYCOSIDE HYDROLASE FAMILY 5 DOMAIN-CONTAINING PROTEIN"/>
    <property type="match status" value="1"/>
</dbReference>
<sequence>MTHPRRRLAGLAAGLLAAAGAATGLVVAGTPAPASAATGFRVSGTRLLDAKGNQFIMRGANHGHAWYTGQTQVWADMKNSGANTIRVVLTGGRYGYSSAADVSAVISRCRSAKLVCVLENHDTTGYGDQGGAYALDAAADYWLAVKSALQGQEAYAIINIGNEPLGNNSAGQWAGATKNAVQKLRNGGLQHTLIVDAPNWGQDHQWIMRNNAAGVLAADPLHNTVFSVHMYGVYDTAQEVYTYLDSYFNAGLPLIVGEFGHWHSDGPVDEDAIINHANYRGIGWLAWSWSGNGGGVEYLDMVYGFNVNNRAWWGDRIIWGTNGWKQTSKQATVYS</sequence>
<reference evidence="6" key="1">
    <citation type="submission" date="2021-01" db="EMBL/GenBank/DDBJ databases">
        <title>Whole genome shotgun sequence of Dactylosporangium siamense NBRC 106093.</title>
        <authorList>
            <person name="Komaki H."/>
            <person name="Tamura T."/>
        </authorList>
    </citation>
    <scope>NUCLEOTIDE SEQUENCE</scope>
    <source>
        <strain evidence="6">NBRC 106093</strain>
    </source>
</reference>
<evidence type="ECO:0000256" key="4">
    <source>
        <dbReference type="SAM" id="SignalP"/>
    </source>
</evidence>
<comment type="caution">
    <text evidence="6">The sequence shown here is derived from an EMBL/GenBank/DDBJ whole genome shotgun (WGS) entry which is preliminary data.</text>
</comment>
<evidence type="ECO:0000256" key="2">
    <source>
        <dbReference type="ARBA" id="ARBA00023295"/>
    </source>
</evidence>
<dbReference type="GO" id="GO:0009251">
    <property type="term" value="P:glucan catabolic process"/>
    <property type="evidence" value="ECO:0007669"/>
    <property type="project" value="TreeGrafter"/>
</dbReference>
<evidence type="ECO:0000256" key="1">
    <source>
        <dbReference type="ARBA" id="ARBA00022801"/>
    </source>
</evidence>
<dbReference type="PANTHER" id="PTHR34142">
    <property type="entry name" value="ENDO-BETA-1,4-GLUCANASE A"/>
    <property type="match status" value="1"/>
</dbReference>
<gene>
    <name evidence="6" type="ORF">Dsi01nite_064520</name>
</gene>
<accession>A0A919PS86</accession>
<protein>
    <submittedName>
        <fullName evidence="6">Beta-mannosidase</fullName>
    </submittedName>
</protein>
<keyword evidence="1 3" id="KW-0378">Hydrolase</keyword>
<dbReference type="InterPro" id="IPR017853">
    <property type="entry name" value="GH"/>
</dbReference>
<dbReference type="PROSITE" id="PS51318">
    <property type="entry name" value="TAT"/>
    <property type="match status" value="1"/>
</dbReference>
<dbReference type="AlphaFoldDB" id="A0A919PS86"/>
<feature type="domain" description="Glycoside hydrolase family 5" evidence="5">
    <location>
        <begin position="48"/>
        <end position="292"/>
    </location>
</feature>
<dbReference type="Proteomes" id="UP000660611">
    <property type="component" value="Unassembled WGS sequence"/>
</dbReference>
<evidence type="ECO:0000313" key="7">
    <source>
        <dbReference type="Proteomes" id="UP000660611"/>
    </source>
</evidence>
<evidence type="ECO:0000259" key="5">
    <source>
        <dbReference type="Pfam" id="PF00150"/>
    </source>
</evidence>
<feature type="signal peptide" evidence="4">
    <location>
        <begin position="1"/>
        <end position="36"/>
    </location>
</feature>
<feature type="chain" id="PRO_5038083012" evidence="4">
    <location>
        <begin position="37"/>
        <end position="335"/>
    </location>
</feature>
<evidence type="ECO:0000256" key="3">
    <source>
        <dbReference type="RuleBase" id="RU361153"/>
    </source>
</evidence>
<name>A0A919PS86_9ACTN</name>
<dbReference type="GO" id="GO:0004553">
    <property type="term" value="F:hydrolase activity, hydrolyzing O-glycosyl compounds"/>
    <property type="evidence" value="ECO:0007669"/>
    <property type="project" value="InterPro"/>
</dbReference>
<dbReference type="RefSeq" id="WP_203850122.1">
    <property type="nucleotide sequence ID" value="NZ_BAAAVW010000003.1"/>
</dbReference>
<keyword evidence="4" id="KW-0732">Signal</keyword>
<dbReference type="SUPFAM" id="SSF51445">
    <property type="entry name" value="(Trans)glycosidases"/>
    <property type="match status" value="1"/>
</dbReference>
<dbReference type="Pfam" id="PF00150">
    <property type="entry name" value="Cellulase"/>
    <property type="match status" value="1"/>
</dbReference>
<dbReference type="InterPro" id="IPR001547">
    <property type="entry name" value="Glyco_hydro_5"/>
</dbReference>
<keyword evidence="7" id="KW-1185">Reference proteome</keyword>
<keyword evidence="2 3" id="KW-0326">Glycosidase</keyword>
<proteinExistence type="inferred from homology"/>
<comment type="similarity">
    <text evidence="3">Belongs to the glycosyl hydrolase 5 (cellulase A) family.</text>
</comment>
<organism evidence="6 7">
    <name type="scientific">Dactylosporangium siamense</name>
    <dbReference type="NCBI Taxonomy" id="685454"/>
    <lineage>
        <taxon>Bacteria</taxon>
        <taxon>Bacillati</taxon>
        <taxon>Actinomycetota</taxon>
        <taxon>Actinomycetes</taxon>
        <taxon>Micromonosporales</taxon>
        <taxon>Micromonosporaceae</taxon>
        <taxon>Dactylosporangium</taxon>
    </lineage>
</organism>
<dbReference type="InterPro" id="IPR006311">
    <property type="entry name" value="TAT_signal"/>
</dbReference>
<evidence type="ECO:0000313" key="6">
    <source>
        <dbReference type="EMBL" id="GIG48411.1"/>
    </source>
</evidence>
<dbReference type="EMBL" id="BONQ01000104">
    <property type="protein sequence ID" value="GIG48411.1"/>
    <property type="molecule type" value="Genomic_DNA"/>
</dbReference>